<dbReference type="InterPro" id="IPR000073">
    <property type="entry name" value="AB_hydrolase_1"/>
</dbReference>
<name>A0A852X0Q5_9MICO</name>
<dbReference type="Gene3D" id="3.40.50.1820">
    <property type="entry name" value="alpha/beta hydrolase"/>
    <property type="match status" value="1"/>
</dbReference>
<dbReference type="EMBL" id="JACBZX010000001">
    <property type="protein sequence ID" value="NYG36902.1"/>
    <property type="molecule type" value="Genomic_DNA"/>
</dbReference>
<dbReference type="Proteomes" id="UP000592181">
    <property type="component" value="Unassembled WGS sequence"/>
</dbReference>
<dbReference type="Pfam" id="PF12697">
    <property type="entry name" value="Abhydrolase_6"/>
    <property type="match status" value="1"/>
</dbReference>
<evidence type="ECO:0000313" key="2">
    <source>
        <dbReference type="EMBL" id="NYG36902.1"/>
    </source>
</evidence>
<dbReference type="InterPro" id="IPR029058">
    <property type="entry name" value="AB_hydrolase_fold"/>
</dbReference>
<evidence type="ECO:0000259" key="1">
    <source>
        <dbReference type="Pfam" id="PF12697"/>
    </source>
</evidence>
<organism evidence="2 3">
    <name type="scientific">Janibacter alkaliphilus</name>
    <dbReference type="NCBI Taxonomy" id="1069963"/>
    <lineage>
        <taxon>Bacteria</taxon>
        <taxon>Bacillati</taxon>
        <taxon>Actinomycetota</taxon>
        <taxon>Actinomycetes</taxon>
        <taxon>Micrococcales</taxon>
        <taxon>Intrasporangiaceae</taxon>
        <taxon>Janibacter</taxon>
    </lineage>
</organism>
<sequence>MSDRPGATGLDRGVPDVMAAIRPGRLRMTARTEAIVLLLHGGRAEEPQPHAWRDVSWLRMLPFARAVRRAGRGRLATLLVHNTDGGWVAASGSGVLQCRELVRRLQAEHGLPVVLLGHSSGGWVALRVGGDPGVAGVVALAPWVAEDEGVDHLVGTPVRVAHGDADTVCSPTRAAAFVDRLRAAGGDGVYRSVPKGDHALLRHPTRWHHLAAAAVQDVLPAGEGSGQAGTAVSTTLSR</sequence>
<dbReference type="SUPFAM" id="SSF53474">
    <property type="entry name" value="alpha/beta-Hydrolases"/>
    <property type="match status" value="1"/>
</dbReference>
<proteinExistence type="predicted"/>
<comment type="caution">
    <text evidence="2">The sequence shown here is derived from an EMBL/GenBank/DDBJ whole genome shotgun (WGS) entry which is preliminary data.</text>
</comment>
<dbReference type="GO" id="GO:0003824">
    <property type="term" value="F:catalytic activity"/>
    <property type="evidence" value="ECO:0007669"/>
    <property type="project" value="UniProtKB-ARBA"/>
</dbReference>
<reference evidence="2 3" key="1">
    <citation type="submission" date="2020-07" db="EMBL/GenBank/DDBJ databases">
        <title>Sequencing the genomes of 1000 actinobacteria strains.</title>
        <authorList>
            <person name="Klenk H.-P."/>
        </authorList>
    </citation>
    <scope>NUCLEOTIDE SEQUENCE [LARGE SCALE GENOMIC DNA]</scope>
    <source>
        <strain evidence="2 3">DSM 24723</strain>
    </source>
</reference>
<dbReference type="RefSeq" id="WP_179462344.1">
    <property type="nucleotide sequence ID" value="NZ_JACBZX010000001.1"/>
</dbReference>
<gene>
    <name evidence="2" type="ORF">BJY28_001371</name>
</gene>
<accession>A0A852X0Q5</accession>
<evidence type="ECO:0000313" key="3">
    <source>
        <dbReference type="Proteomes" id="UP000592181"/>
    </source>
</evidence>
<dbReference type="AlphaFoldDB" id="A0A852X0Q5"/>
<feature type="domain" description="AB hydrolase-1" evidence="1">
    <location>
        <begin position="36"/>
        <end position="211"/>
    </location>
</feature>
<protein>
    <submittedName>
        <fullName evidence="2">Putative esterase</fullName>
    </submittedName>
</protein>
<keyword evidence="3" id="KW-1185">Reference proteome</keyword>